<protein>
    <submittedName>
        <fullName evidence="3">13322_t:CDS:1</fullName>
    </submittedName>
</protein>
<evidence type="ECO:0000256" key="2">
    <source>
        <dbReference type="SAM" id="Phobius"/>
    </source>
</evidence>
<evidence type="ECO:0000256" key="1">
    <source>
        <dbReference type="SAM" id="MobiDB-lite"/>
    </source>
</evidence>
<feature type="transmembrane region" description="Helical" evidence="2">
    <location>
        <begin position="69"/>
        <end position="90"/>
    </location>
</feature>
<sequence length="95" mass="10640">MSHAAIKIPEPAFTKDKTGSRDSMEECVLKIYDFQNSVQTEQTPPPPIITNRQNKISLFCDESQYDKGLWFSLLFAAIALASFLAFVIVLGQLSK</sequence>
<organism evidence="3 4">
    <name type="scientific">Ambispora leptoticha</name>
    <dbReference type="NCBI Taxonomy" id="144679"/>
    <lineage>
        <taxon>Eukaryota</taxon>
        <taxon>Fungi</taxon>
        <taxon>Fungi incertae sedis</taxon>
        <taxon>Mucoromycota</taxon>
        <taxon>Glomeromycotina</taxon>
        <taxon>Glomeromycetes</taxon>
        <taxon>Archaeosporales</taxon>
        <taxon>Ambisporaceae</taxon>
        <taxon>Ambispora</taxon>
    </lineage>
</organism>
<dbReference type="EMBL" id="CAJVPS010003153">
    <property type="protein sequence ID" value="CAG8583620.1"/>
    <property type="molecule type" value="Genomic_DNA"/>
</dbReference>
<keyword evidence="2" id="KW-1133">Transmembrane helix</keyword>
<name>A0A9N9G6A0_9GLOM</name>
<reference evidence="3" key="1">
    <citation type="submission" date="2021-06" db="EMBL/GenBank/DDBJ databases">
        <authorList>
            <person name="Kallberg Y."/>
            <person name="Tangrot J."/>
            <person name="Rosling A."/>
        </authorList>
    </citation>
    <scope>NUCLEOTIDE SEQUENCE</scope>
    <source>
        <strain evidence="3">FL130A</strain>
    </source>
</reference>
<accession>A0A9N9G6A0</accession>
<feature type="non-terminal residue" evidence="3">
    <location>
        <position position="95"/>
    </location>
</feature>
<keyword evidence="2" id="KW-0472">Membrane</keyword>
<evidence type="ECO:0000313" key="4">
    <source>
        <dbReference type="Proteomes" id="UP000789508"/>
    </source>
</evidence>
<keyword evidence="4" id="KW-1185">Reference proteome</keyword>
<gene>
    <name evidence="3" type="ORF">ALEPTO_LOCUS7381</name>
</gene>
<evidence type="ECO:0000313" key="3">
    <source>
        <dbReference type="EMBL" id="CAG8583620.1"/>
    </source>
</evidence>
<comment type="caution">
    <text evidence="3">The sequence shown here is derived from an EMBL/GenBank/DDBJ whole genome shotgun (WGS) entry which is preliminary data.</text>
</comment>
<feature type="region of interest" description="Disordered" evidence="1">
    <location>
        <begin position="1"/>
        <end position="20"/>
    </location>
</feature>
<proteinExistence type="predicted"/>
<dbReference type="AlphaFoldDB" id="A0A9N9G6A0"/>
<dbReference type="Proteomes" id="UP000789508">
    <property type="component" value="Unassembled WGS sequence"/>
</dbReference>
<keyword evidence="2" id="KW-0812">Transmembrane</keyword>